<dbReference type="EMBL" id="GBEZ01017221">
    <property type="protein sequence ID" value="JAC69100.1"/>
    <property type="molecule type" value="Transcribed_RNA"/>
</dbReference>
<keyword evidence="2" id="KW-1133">Transmembrane helix</keyword>
<protein>
    <submittedName>
        <fullName evidence="5">Fg-gap repeat-containing protein</fullName>
    </submittedName>
</protein>
<keyword evidence="2" id="KW-0812">Transmembrane</keyword>
<feature type="non-terminal residue" evidence="5">
    <location>
        <position position="1"/>
    </location>
</feature>
<dbReference type="InterPro" id="IPR028994">
    <property type="entry name" value="Integrin_alpha_N"/>
</dbReference>
<keyword evidence="2" id="KW-0472">Membrane</keyword>
<organism evidence="5">
    <name type="scientific">Tetraselmis sp. GSL018</name>
    <dbReference type="NCBI Taxonomy" id="582737"/>
    <lineage>
        <taxon>Eukaryota</taxon>
        <taxon>Viridiplantae</taxon>
        <taxon>Chlorophyta</taxon>
        <taxon>core chlorophytes</taxon>
        <taxon>Chlorodendrophyceae</taxon>
        <taxon>Chlorodendrales</taxon>
        <taxon>Chlorodendraceae</taxon>
        <taxon>Tetraselmis</taxon>
    </lineage>
</organism>
<reference evidence="5" key="1">
    <citation type="submission" date="2014-05" db="EMBL/GenBank/DDBJ databases">
        <title>The transcriptome of the halophilic microalga Tetraselmis sp. GSL018 isolated from the Great Salt Lake, Utah.</title>
        <authorList>
            <person name="Jinkerson R.E."/>
            <person name="D'Adamo S."/>
            <person name="Posewitz M.C."/>
        </authorList>
    </citation>
    <scope>NUCLEOTIDE SEQUENCE</scope>
    <source>
        <strain evidence="5">GSL018</strain>
    </source>
</reference>
<dbReference type="PANTHER" id="PTHR34284">
    <property type="entry name" value="FG-GAP REPEAT-CONTAINING PROTEIN"/>
    <property type="match status" value="1"/>
</dbReference>
<evidence type="ECO:0000256" key="2">
    <source>
        <dbReference type="SAM" id="Phobius"/>
    </source>
</evidence>
<gene>
    <name evidence="4" type="ORF">TSPGSL018_16588</name>
    <name evidence="3" type="ORF">TSPGSL018_28471</name>
    <name evidence="5" type="ORF">TSPGSL018_7201</name>
</gene>
<feature type="region of interest" description="Disordered" evidence="1">
    <location>
        <begin position="232"/>
        <end position="265"/>
    </location>
</feature>
<evidence type="ECO:0000256" key="1">
    <source>
        <dbReference type="SAM" id="MobiDB-lite"/>
    </source>
</evidence>
<proteinExistence type="predicted"/>
<dbReference type="AlphaFoldDB" id="A0A061REP6"/>
<dbReference type="PANTHER" id="PTHR34284:SF1">
    <property type="entry name" value="FG-GAP REPEAT-CONTAINING PROTEIN"/>
    <property type="match status" value="1"/>
</dbReference>
<feature type="region of interest" description="Disordered" evidence="1">
    <location>
        <begin position="367"/>
        <end position="408"/>
    </location>
</feature>
<accession>A0A061REP6</accession>
<dbReference type="EMBL" id="GBEZ01021567">
    <property type="protein sequence ID" value="JAC65192.1"/>
    <property type="molecule type" value="Transcribed_RNA"/>
</dbReference>
<feature type="compositionally biased region" description="Basic and acidic residues" evidence="1">
    <location>
        <begin position="375"/>
        <end position="406"/>
    </location>
</feature>
<evidence type="ECO:0000313" key="5">
    <source>
        <dbReference type="EMBL" id="JAC69100.1"/>
    </source>
</evidence>
<evidence type="ECO:0000313" key="3">
    <source>
        <dbReference type="EMBL" id="JAC60626.1"/>
    </source>
</evidence>
<evidence type="ECO:0000313" key="4">
    <source>
        <dbReference type="EMBL" id="JAC65192.1"/>
    </source>
</evidence>
<feature type="transmembrane region" description="Helical" evidence="2">
    <location>
        <begin position="695"/>
        <end position="714"/>
    </location>
</feature>
<dbReference type="SUPFAM" id="SSF69318">
    <property type="entry name" value="Integrin alpha N-terminal domain"/>
    <property type="match status" value="1"/>
</dbReference>
<sequence length="730" mass="80114">SSSDCLCKALVRILDFTATIQDRNARYPSSVMYKRDFGILFLSALAVYFSLQQEGTFSFHKAWYFALDATSLPLGASAVLPPPVAADLNGDGSQEVLVATPDCKIQLLAPQPHGRAGEGFMAAPLIAEASLLPTNVRMSAGRRAVAMATGYLDPQAVELVRALRKQVVVVVTAGWDVLCFDHNLRLMWEASIREEMPHHAEVREVAIHISNHTMVKGDRGVVVVGSGAEYGDLSAGDRPDDEDVLEEELEFEESERRHSRSKRGEDLDEMFKSGVDTSRHFSYYAFEGGSGIQRWSHKSTDFHRDAAELAEALIPQHNYRLDAESLNVRHYGEASCRDYRESVLGAMPHRWYRLSDTRFELLHFTKHQHGKGPRKKELGEIGSKRQLGEKQHGGRVSKDTAGKDHSNPVASAVGKLAEAAMKGGRGHKHAAHIDPHKGPPNVLVAHMEEGIEAIHLYTGRTICQLHLPKEGLHADINGDGVLDHAMPYGGKPRTIMISETGHRHTPRCWVYVTSGVPPKEPLFNGTLCRSSGLDNGFGSRGFNWDPLMSSVEIAPPAMLPIPSRRHPNRGYLCFLNSRGEVTAYHGKKVWQISTGASWSPQMPRAHWDTTLPAVPTMEALALRAGGPPSAILAGGEHMAIVLSEHAHRLAHIYLPDRPVVPLQIADFNGDGLNDIILMSQGAVYGYAQVRHPGGMAFSALVGCLIVAMAVVFFTQTSKGKKVKRSTERAD</sequence>
<dbReference type="EMBL" id="GBEZ01026597">
    <property type="protein sequence ID" value="JAC60626.1"/>
    <property type="molecule type" value="Transcribed_RNA"/>
</dbReference>
<feature type="compositionally biased region" description="Acidic residues" evidence="1">
    <location>
        <begin position="239"/>
        <end position="253"/>
    </location>
</feature>
<name>A0A061REP6_9CHLO</name>